<gene>
    <name evidence="3" type="ORF">SAMN02982985_04852</name>
</gene>
<evidence type="ECO:0008006" key="5">
    <source>
        <dbReference type="Google" id="ProtNLM"/>
    </source>
</evidence>
<dbReference type="OrthoDB" id="9788733at2"/>
<accession>A0A1I4SP55</accession>
<dbReference type="SUPFAM" id="SSF56935">
    <property type="entry name" value="Porins"/>
    <property type="match status" value="1"/>
</dbReference>
<keyword evidence="2" id="KW-0732">Signal</keyword>
<feature type="chain" id="PRO_5011481896" description="Phosphate-selective porin O and P" evidence="2">
    <location>
        <begin position="23"/>
        <end position="503"/>
    </location>
</feature>
<evidence type="ECO:0000313" key="3">
    <source>
        <dbReference type="EMBL" id="SFM66073.1"/>
    </source>
</evidence>
<sequence length="503" mass="52701">MLKHSLLAAAVAAAFAAPMASAADSKELKEIRAQIRQMKDSYEARLQALEQRLEKAQAATADAQAQTKALAASVAAAPAASAAGAANAGNVASGGVGAPLASPGNTAATMPAATGSPASAAGSAAPASNLFNPNISMILGGTMQNLSQDPGQYRLQGFVPSGGEGGPGTRGFSLGESELTMAANIDPQFAGQLTFALGADNTVEVEEAFVQTRAMSNGLNLKAGRFLSALGYMNGQHAHTWDFVDAPLAYQAFLGGQYKPDGVQAKWLAPLDQYLEVGVELGNGSAFPGTARNKNGNGATTVFAHLGDDIGDSASYRVGLSHLRTGAHERAFEDGGLNNAFSGKSRTWVADGIFKWAPNGNPTRTNFKLQGEYFRRHESGLLAVDSGGENAASGSYASTQSGWYLQSVYQFKPNWRAGLRYDRLSSGSQRIGLVDDGTVSLASLPILEAYTPSRSSVMFDYSPSEFSRLRLQLARDKSRPGVTDNQVFLQYIMSLGTHAAHAF</sequence>
<dbReference type="Proteomes" id="UP000199470">
    <property type="component" value="Unassembled WGS sequence"/>
</dbReference>
<name>A0A1I4SP55_9BURK</name>
<dbReference type="STRING" id="758825.SAMN02982985_04852"/>
<keyword evidence="1" id="KW-0175">Coiled coil</keyword>
<evidence type="ECO:0000256" key="1">
    <source>
        <dbReference type="SAM" id="Coils"/>
    </source>
</evidence>
<organism evidence="3 4">
    <name type="scientific">Rugamonas rubra</name>
    <dbReference type="NCBI Taxonomy" id="758825"/>
    <lineage>
        <taxon>Bacteria</taxon>
        <taxon>Pseudomonadati</taxon>
        <taxon>Pseudomonadota</taxon>
        <taxon>Betaproteobacteria</taxon>
        <taxon>Burkholderiales</taxon>
        <taxon>Oxalobacteraceae</taxon>
        <taxon>Telluria group</taxon>
        <taxon>Rugamonas</taxon>
    </lineage>
</organism>
<proteinExistence type="predicted"/>
<dbReference type="Gene3D" id="2.40.160.10">
    <property type="entry name" value="Porin"/>
    <property type="match status" value="1"/>
</dbReference>
<feature type="signal peptide" evidence="2">
    <location>
        <begin position="1"/>
        <end position="22"/>
    </location>
</feature>
<reference evidence="3 4" key="1">
    <citation type="submission" date="2016-10" db="EMBL/GenBank/DDBJ databases">
        <authorList>
            <person name="de Groot N.N."/>
        </authorList>
    </citation>
    <scope>NUCLEOTIDE SEQUENCE [LARGE SCALE GENOMIC DNA]</scope>
    <source>
        <strain evidence="3 4">ATCC 43154</strain>
    </source>
</reference>
<keyword evidence="4" id="KW-1185">Reference proteome</keyword>
<dbReference type="RefSeq" id="WP_093390284.1">
    <property type="nucleotide sequence ID" value="NZ_FOTW01000027.1"/>
</dbReference>
<evidence type="ECO:0000313" key="4">
    <source>
        <dbReference type="Proteomes" id="UP000199470"/>
    </source>
</evidence>
<feature type="coiled-coil region" evidence="1">
    <location>
        <begin position="25"/>
        <end position="66"/>
    </location>
</feature>
<protein>
    <recommendedName>
        <fullName evidence="5">Phosphate-selective porin O and P</fullName>
    </recommendedName>
</protein>
<dbReference type="InterPro" id="IPR023614">
    <property type="entry name" value="Porin_dom_sf"/>
</dbReference>
<dbReference type="EMBL" id="FOTW01000027">
    <property type="protein sequence ID" value="SFM66073.1"/>
    <property type="molecule type" value="Genomic_DNA"/>
</dbReference>
<evidence type="ECO:0000256" key="2">
    <source>
        <dbReference type="SAM" id="SignalP"/>
    </source>
</evidence>
<dbReference type="AlphaFoldDB" id="A0A1I4SP55"/>